<dbReference type="Gene3D" id="1.20.5.1700">
    <property type="match status" value="1"/>
</dbReference>
<evidence type="ECO:0000313" key="4">
    <source>
        <dbReference type="Proteomes" id="UP000572268"/>
    </source>
</evidence>
<protein>
    <submittedName>
        <fullName evidence="3">Uncharacterized protein</fullName>
    </submittedName>
</protein>
<keyword evidence="1" id="KW-0175">Coiled coil</keyword>
<reference evidence="3 4" key="1">
    <citation type="submission" date="2020-04" db="EMBL/GenBank/DDBJ databases">
        <title>Perkinsus olseni comparative genomics.</title>
        <authorList>
            <person name="Bogema D.R."/>
        </authorList>
    </citation>
    <scope>NUCLEOTIDE SEQUENCE [LARGE SCALE GENOMIC DNA]</scope>
    <source>
        <strain evidence="3">ATCC PRA-31</strain>
    </source>
</reference>
<dbReference type="Proteomes" id="UP000572268">
    <property type="component" value="Unassembled WGS sequence"/>
</dbReference>
<comment type="caution">
    <text evidence="3">The sequence shown here is derived from an EMBL/GenBank/DDBJ whole genome shotgun (WGS) entry which is preliminary data.</text>
</comment>
<evidence type="ECO:0000256" key="2">
    <source>
        <dbReference type="SAM" id="MobiDB-lite"/>
    </source>
</evidence>
<organism evidence="3 4">
    <name type="scientific">Perkinsus olseni</name>
    <name type="common">Perkinsus atlanticus</name>
    <dbReference type="NCBI Taxonomy" id="32597"/>
    <lineage>
        <taxon>Eukaryota</taxon>
        <taxon>Sar</taxon>
        <taxon>Alveolata</taxon>
        <taxon>Perkinsozoa</taxon>
        <taxon>Perkinsea</taxon>
        <taxon>Perkinsida</taxon>
        <taxon>Perkinsidae</taxon>
        <taxon>Perkinsus</taxon>
    </lineage>
</organism>
<evidence type="ECO:0000256" key="1">
    <source>
        <dbReference type="SAM" id="Coils"/>
    </source>
</evidence>
<feature type="region of interest" description="Disordered" evidence="2">
    <location>
        <begin position="745"/>
        <end position="765"/>
    </location>
</feature>
<sequence length="814" mass="89886">MTPEVSRDAGNFLLKHAARNAVLRGDSWGSCGSCDEQAFITTTMISTVSSKTFEVALSDSILGRRRREEVSETTPRDNTDEAFGVEAYLRELRAIIRPLGMISPQAASALEVIVKGILLNSDWAISDRNITIKELGDCAEEIDELRGAMQTIKEAHRRDLAIVGKERAAVERKLELVEQEKASLRQSIEELKLELAQLAPNSQDVDKVKSLMDDFSKLIAAFGDEGARHGKILEDFKVFAHKMASDTSTNIAAARAEDKEGDGGRQLQSYQKGRLVQLQSGELLLRHYDSRDFTSQLWESELTQVDPRATPWLCPSYLRTFHHRYMWESLPPMNVHNLEELLLQIIADLPMLNGAPVQNPIPKFHDCIIDFTLAHSACLEEAELRLYTMFRSTLAYPFMPEDVLSVPPAVHLLRRLLRVSPLSVVIPYPIAAACLACLKRSIQGDKTLQSVILENEEIEITELHTLISEICMPSRKASQGIIEDHKDVVADLIIRALAPYCQGEDDSALGVQDGYWRVMEAVIHTRVQKQCPPIVTFLRRCEQLSVGEGSAEHHLIPAEDMISPNPFYSSFELNAILRVVHGSLIVALQESGLSIGPLKNACELLSARLSSTGSHLQPSVADDATAEKLHVSSEKVLENFGPLGVVKYLLCVEGSTSGLFVLLSCIAEVMTELYRKNLETVREQWSVVMDGRAPLPSEGSPMKVCVGDVLKVLEGHTEKQESSEALRKLAIDVYKHCEELASDLTQTANPSEIPPPNVGRGAQEKRTSTITEDIFILSLMDCSVLLPDVISGIVHPAAGPVKGSGAVSKRKSKQ</sequence>
<accession>A0A7J6MK05</accession>
<name>A0A7J6MK05_PEROL</name>
<dbReference type="EMBL" id="JABANN010000096">
    <property type="protein sequence ID" value="KAF4671767.1"/>
    <property type="molecule type" value="Genomic_DNA"/>
</dbReference>
<evidence type="ECO:0000313" key="3">
    <source>
        <dbReference type="EMBL" id="KAF4671767.1"/>
    </source>
</evidence>
<proteinExistence type="predicted"/>
<feature type="coiled-coil region" evidence="1">
    <location>
        <begin position="160"/>
        <end position="194"/>
    </location>
</feature>
<dbReference type="AlphaFoldDB" id="A0A7J6MK05"/>
<gene>
    <name evidence="3" type="ORF">FOL46_009924</name>
</gene>